<dbReference type="EMBL" id="JBHGCJ010000007">
    <property type="protein sequence ID" value="MFG6109669.1"/>
    <property type="molecule type" value="Genomic_DNA"/>
</dbReference>
<comment type="caution">
    <text evidence="1">The sequence shown here is derived from an EMBL/GenBank/DDBJ whole genome shotgun (WGS) entry which is preliminary data.</text>
</comment>
<organism evidence="1 2">
    <name type="scientific">Stenotrophomonas nematodicola</name>
    <dbReference type="NCBI Taxonomy" id="2656746"/>
    <lineage>
        <taxon>Bacteria</taxon>
        <taxon>Pseudomonadati</taxon>
        <taxon>Pseudomonadota</taxon>
        <taxon>Gammaproteobacteria</taxon>
        <taxon>Lysobacterales</taxon>
        <taxon>Lysobacteraceae</taxon>
        <taxon>Stenotrophomonas</taxon>
    </lineage>
</organism>
<reference evidence="1 2" key="1">
    <citation type="submission" date="2024-09" db="EMBL/GenBank/DDBJ databases">
        <authorList>
            <consortium name="All-Russian atlas of soil microorganisms"/>
            <consortium name="as a basis for the search for new antimicrobial producers and enzymes with unique properties"/>
            <person name="Sokolova E.A."/>
            <person name="Voronina E.N."/>
        </authorList>
    </citation>
    <scope>NUCLEOTIDE SEQUENCE [LARGE SCALE GENOMIC DNA]</scope>
    <source>
        <strain evidence="1 2">AF-22b-331.1</strain>
    </source>
</reference>
<protein>
    <submittedName>
        <fullName evidence="1">Uncharacterized protein</fullName>
    </submittedName>
</protein>
<dbReference type="Proteomes" id="UP001605261">
    <property type="component" value="Unassembled WGS sequence"/>
</dbReference>
<gene>
    <name evidence="1" type="ORF">ACEU0G_003687</name>
</gene>
<proteinExistence type="predicted"/>
<sequence>MPTSASFVIRSFEASYASSGSVERILALTVACGHCSTTTTSTFGSLMELPGGALFRCGQCGSHHAVSNARLSAIGEPSRRTAQPPWAPDIQPNPRLPVFDRALAIATR</sequence>
<dbReference type="RefSeq" id="WP_394163443.1">
    <property type="nucleotide sequence ID" value="NZ_JBHGCJ010000007.1"/>
</dbReference>
<name>A0ABW7D1I6_9GAMM</name>
<accession>A0ABW7D1I6</accession>
<evidence type="ECO:0000313" key="2">
    <source>
        <dbReference type="Proteomes" id="UP001605261"/>
    </source>
</evidence>
<evidence type="ECO:0000313" key="1">
    <source>
        <dbReference type="EMBL" id="MFG6109669.1"/>
    </source>
</evidence>
<keyword evidence="2" id="KW-1185">Reference proteome</keyword>